<sequence>MVEHVLVLAQQEVVRVDPDRLQALYLQLGDSGAEDVLCRAMEEVAVRLSHTERLYRQDRMGDMRKSARSLVAIADQIGMNALARVSTDVTRCIDVGDPVALAATLARLLRVGERSLTAVWDLQDITV</sequence>
<keyword evidence="2" id="KW-1185">Reference proteome</keyword>
<organism evidence="1 2">
    <name type="scientific">Pseudooceanicola sediminis</name>
    <dbReference type="NCBI Taxonomy" id="2211117"/>
    <lineage>
        <taxon>Bacteria</taxon>
        <taxon>Pseudomonadati</taxon>
        <taxon>Pseudomonadota</taxon>
        <taxon>Alphaproteobacteria</taxon>
        <taxon>Rhodobacterales</taxon>
        <taxon>Paracoccaceae</taxon>
        <taxon>Pseudooceanicola</taxon>
    </lineage>
</organism>
<comment type="caution">
    <text evidence="1">The sequence shown here is derived from an EMBL/GenBank/DDBJ whole genome shotgun (WGS) entry which is preliminary data.</text>
</comment>
<dbReference type="EMBL" id="QWJJ01000016">
    <property type="protein sequence ID" value="RII37589.1"/>
    <property type="molecule type" value="Genomic_DNA"/>
</dbReference>
<evidence type="ECO:0000313" key="1">
    <source>
        <dbReference type="EMBL" id="RII37589.1"/>
    </source>
</evidence>
<evidence type="ECO:0008006" key="3">
    <source>
        <dbReference type="Google" id="ProtNLM"/>
    </source>
</evidence>
<evidence type="ECO:0000313" key="2">
    <source>
        <dbReference type="Proteomes" id="UP000265848"/>
    </source>
</evidence>
<reference evidence="1 2" key="1">
    <citation type="submission" date="2018-08" db="EMBL/GenBank/DDBJ databases">
        <title>Pseudooceanicola sediminis CY03 in the family Rhodobacteracea.</title>
        <authorList>
            <person name="Zhang Y.-J."/>
        </authorList>
    </citation>
    <scope>NUCLEOTIDE SEQUENCE [LARGE SCALE GENOMIC DNA]</scope>
    <source>
        <strain evidence="1 2">CY03</strain>
    </source>
</reference>
<dbReference type="Proteomes" id="UP000265848">
    <property type="component" value="Unassembled WGS sequence"/>
</dbReference>
<proteinExistence type="predicted"/>
<dbReference type="AlphaFoldDB" id="A0A399IZ89"/>
<name>A0A399IZ89_9RHOB</name>
<accession>A0A399IZ89</accession>
<gene>
    <name evidence="1" type="ORF">DL237_16675</name>
</gene>
<dbReference type="OrthoDB" id="7873775at2"/>
<protein>
    <recommendedName>
        <fullName evidence="3">PhoU domain-containing protein</fullName>
    </recommendedName>
</protein>